<accession>A0A809SEF1</accession>
<evidence type="ECO:0000313" key="3">
    <source>
        <dbReference type="Proteomes" id="UP000463939"/>
    </source>
</evidence>
<dbReference type="RefSeq" id="WP_162085153.1">
    <property type="nucleotide sequence ID" value="NZ_AP021881.1"/>
</dbReference>
<dbReference type="KEGG" id="sniv:SFSGTM_20750"/>
<name>A0A809SEF1_9PROT</name>
<dbReference type="EMBL" id="AP021881">
    <property type="protein sequence ID" value="BBP01367.1"/>
    <property type="molecule type" value="Genomic_DNA"/>
</dbReference>
<sequence length="142" mass="14113">MKKTQSGFTLIELVVVIVILGILAATALPKFIDISSDAETAAIQGVAGGLNSAAAINYGGCAITNNTVTANKCVKVAKCSDVGALLIPTLTLGTTASTTSYYLAADNASTTNGTAVACTIQKDKGTTSAAFSATYSAIGAAN</sequence>
<dbReference type="PANTHER" id="PTHR30093:SF46">
    <property type="entry name" value="MSHA MINOR PILIN PROTEIN MSHB"/>
    <property type="match status" value="1"/>
</dbReference>
<dbReference type="Gene3D" id="3.30.700.10">
    <property type="entry name" value="Glycoprotein, Type 4 Pilin"/>
    <property type="match status" value="1"/>
</dbReference>
<keyword evidence="1" id="KW-0472">Membrane</keyword>
<feature type="transmembrane region" description="Helical" evidence="1">
    <location>
        <begin position="7"/>
        <end position="28"/>
    </location>
</feature>
<organism evidence="2 3">
    <name type="scientific">Sulfuriferula nivalis</name>
    <dbReference type="NCBI Taxonomy" id="2675298"/>
    <lineage>
        <taxon>Bacteria</taxon>
        <taxon>Pseudomonadati</taxon>
        <taxon>Pseudomonadota</taxon>
        <taxon>Betaproteobacteria</taxon>
        <taxon>Nitrosomonadales</taxon>
        <taxon>Sulfuricellaceae</taxon>
        <taxon>Sulfuriferula</taxon>
    </lineage>
</organism>
<dbReference type="AlphaFoldDB" id="A0A809SEF1"/>
<evidence type="ECO:0000256" key="1">
    <source>
        <dbReference type="SAM" id="Phobius"/>
    </source>
</evidence>
<dbReference type="InterPro" id="IPR045584">
    <property type="entry name" value="Pilin-like"/>
</dbReference>
<keyword evidence="3" id="KW-1185">Reference proteome</keyword>
<dbReference type="Proteomes" id="UP000463939">
    <property type="component" value="Chromosome"/>
</dbReference>
<reference evidence="3" key="1">
    <citation type="submission" date="2019-11" db="EMBL/GenBank/DDBJ databases">
        <title>Isolation and characterization of a novel species in the genus Sulfuriferula.</title>
        <authorList>
            <person name="Mochizuki J."/>
            <person name="Kojima H."/>
            <person name="Fukui M."/>
        </authorList>
    </citation>
    <scope>NUCLEOTIDE SEQUENCE [LARGE SCALE GENOMIC DNA]</scope>
    <source>
        <strain evidence="3">SGTM</strain>
    </source>
</reference>
<gene>
    <name evidence="2" type="ORF">SFSGTM_20750</name>
</gene>
<dbReference type="NCBIfam" id="TIGR02532">
    <property type="entry name" value="IV_pilin_GFxxxE"/>
    <property type="match status" value="1"/>
</dbReference>
<keyword evidence="1" id="KW-0812">Transmembrane</keyword>
<protein>
    <recommendedName>
        <fullName evidence="4">MSHA pilin protein MshA</fullName>
    </recommendedName>
</protein>
<dbReference type="SUPFAM" id="SSF54523">
    <property type="entry name" value="Pili subunits"/>
    <property type="match status" value="1"/>
</dbReference>
<proteinExistence type="predicted"/>
<dbReference type="PROSITE" id="PS00409">
    <property type="entry name" value="PROKAR_NTER_METHYL"/>
    <property type="match status" value="1"/>
</dbReference>
<dbReference type="InterPro" id="IPR012902">
    <property type="entry name" value="N_methyl_site"/>
</dbReference>
<evidence type="ECO:0008006" key="4">
    <source>
        <dbReference type="Google" id="ProtNLM"/>
    </source>
</evidence>
<dbReference type="Pfam" id="PF07963">
    <property type="entry name" value="N_methyl"/>
    <property type="match status" value="1"/>
</dbReference>
<keyword evidence="1" id="KW-1133">Transmembrane helix</keyword>
<dbReference type="PANTHER" id="PTHR30093">
    <property type="entry name" value="GENERAL SECRETION PATHWAY PROTEIN G"/>
    <property type="match status" value="1"/>
</dbReference>
<evidence type="ECO:0000313" key="2">
    <source>
        <dbReference type="EMBL" id="BBP01367.1"/>
    </source>
</evidence>